<protein>
    <submittedName>
        <fullName evidence="1">Uncharacterized protein</fullName>
    </submittedName>
</protein>
<accession>W4JT08</accession>
<reference evidence="1 2" key="1">
    <citation type="journal article" date="2012" name="New Phytol.">
        <title>Insight into trade-off between wood decay and parasitism from the genome of a fungal forest pathogen.</title>
        <authorList>
            <person name="Olson A."/>
            <person name="Aerts A."/>
            <person name="Asiegbu F."/>
            <person name="Belbahri L."/>
            <person name="Bouzid O."/>
            <person name="Broberg A."/>
            <person name="Canback B."/>
            <person name="Coutinho P.M."/>
            <person name="Cullen D."/>
            <person name="Dalman K."/>
            <person name="Deflorio G."/>
            <person name="van Diepen L.T."/>
            <person name="Dunand C."/>
            <person name="Duplessis S."/>
            <person name="Durling M."/>
            <person name="Gonthier P."/>
            <person name="Grimwood J."/>
            <person name="Fossdal C.G."/>
            <person name="Hansson D."/>
            <person name="Henrissat B."/>
            <person name="Hietala A."/>
            <person name="Himmelstrand K."/>
            <person name="Hoffmeister D."/>
            <person name="Hogberg N."/>
            <person name="James T.Y."/>
            <person name="Karlsson M."/>
            <person name="Kohler A."/>
            <person name="Kues U."/>
            <person name="Lee Y.H."/>
            <person name="Lin Y.C."/>
            <person name="Lind M."/>
            <person name="Lindquist E."/>
            <person name="Lombard V."/>
            <person name="Lucas S."/>
            <person name="Lunden K."/>
            <person name="Morin E."/>
            <person name="Murat C."/>
            <person name="Park J."/>
            <person name="Raffaello T."/>
            <person name="Rouze P."/>
            <person name="Salamov A."/>
            <person name="Schmutz J."/>
            <person name="Solheim H."/>
            <person name="Stahlberg J."/>
            <person name="Velez H."/>
            <person name="de Vries R.P."/>
            <person name="Wiebenga A."/>
            <person name="Woodward S."/>
            <person name="Yakovlev I."/>
            <person name="Garbelotto M."/>
            <person name="Martin F."/>
            <person name="Grigoriev I.V."/>
            <person name="Stenlid J."/>
        </authorList>
    </citation>
    <scope>NUCLEOTIDE SEQUENCE [LARGE SCALE GENOMIC DNA]</scope>
    <source>
        <strain evidence="1 2">TC 32-1</strain>
    </source>
</reference>
<dbReference type="RefSeq" id="XP_009551576.1">
    <property type="nucleotide sequence ID" value="XM_009553281.1"/>
</dbReference>
<name>W4JT08_HETIT</name>
<dbReference type="EMBL" id="KI925464">
    <property type="protein sequence ID" value="ETW76697.1"/>
    <property type="molecule type" value="Genomic_DNA"/>
</dbReference>
<organism evidence="1 2">
    <name type="scientific">Heterobasidion irregulare (strain TC 32-1)</name>
    <dbReference type="NCBI Taxonomy" id="747525"/>
    <lineage>
        <taxon>Eukaryota</taxon>
        <taxon>Fungi</taxon>
        <taxon>Dikarya</taxon>
        <taxon>Basidiomycota</taxon>
        <taxon>Agaricomycotina</taxon>
        <taxon>Agaricomycetes</taxon>
        <taxon>Russulales</taxon>
        <taxon>Bondarzewiaceae</taxon>
        <taxon>Heterobasidion</taxon>
        <taxon>Heterobasidion annosum species complex</taxon>
    </lineage>
</organism>
<evidence type="ECO:0000313" key="2">
    <source>
        <dbReference type="Proteomes" id="UP000030671"/>
    </source>
</evidence>
<gene>
    <name evidence="1" type="ORF">HETIRDRAFT_174752</name>
</gene>
<dbReference type="Proteomes" id="UP000030671">
    <property type="component" value="Unassembled WGS sequence"/>
</dbReference>
<sequence length="57" mass="6402">MLQTGKDLELHGSCCNASELPRGCRQVHTRFEKLRFSTVLSCIKPFVGFNFLFVAPA</sequence>
<dbReference type="InParanoid" id="W4JT08"/>
<dbReference type="HOGENOM" id="CLU_2996742_0_0_1"/>
<evidence type="ECO:0000313" key="1">
    <source>
        <dbReference type="EMBL" id="ETW76697.1"/>
    </source>
</evidence>
<proteinExistence type="predicted"/>
<keyword evidence="2" id="KW-1185">Reference proteome</keyword>
<dbReference type="KEGG" id="hir:HETIRDRAFT_174752"/>
<dbReference type="GeneID" id="20668530"/>
<dbReference type="AlphaFoldDB" id="W4JT08"/>